<organism evidence="3 4">
    <name type="scientific">Batillaria attramentaria</name>
    <dbReference type="NCBI Taxonomy" id="370345"/>
    <lineage>
        <taxon>Eukaryota</taxon>
        <taxon>Metazoa</taxon>
        <taxon>Spiralia</taxon>
        <taxon>Lophotrochozoa</taxon>
        <taxon>Mollusca</taxon>
        <taxon>Gastropoda</taxon>
        <taxon>Caenogastropoda</taxon>
        <taxon>Sorbeoconcha</taxon>
        <taxon>Cerithioidea</taxon>
        <taxon>Batillariidae</taxon>
        <taxon>Batillaria</taxon>
    </lineage>
</organism>
<gene>
    <name evidence="3" type="ORF">BaRGS_00012322</name>
</gene>
<dbReference type="Proteomes" id="UP001519460">
    <property type="component" value="Unassembled WGS sequence"/>
</dbReference>
<name>A0ABD0LAJ5_9CAEN</name>
<feature type="domain" description="Right handed beta helix" evidence="2">
    <location>
        <begin position="421"/>
        <end position="553"/>
    </location>
</feature>
<protein>
    <recommendedName>
        <fullName evidence="2">Right handed beta helix domain-containing protein</fullName>
    </recommendedName>
</protein>
<accession>A0ABD0LAJ5</accession>
<evidence type="ECO:0000256" key="1">
    <source>
        <dbReference type="SAM" id="SignalP"/>
    </source>
</evidence>
<dbReference type="InterPro" id="IPR039448">
    <property type="entry name" value="Beta_helix"/>
</dbReference>
<dbReference type="Pfam" id="PF13229">
    <property type="entry name" value="Beta_helix"/>
    <property type="match status" value="2"/>
</dbReference>
<dbReference type="Gene3D" id="2.160.20.10">
    <property type="entry name" value="Single-stranded right-handed beta-helix, Pectin lyase-like"/>
    <property type="match status" value="2"/>
</dbReference>
<dbReference type="AlphaFoldDB" id="A0ABD0LAJ5"/>
<comment type="caution">
    <text evidence="3">The sequence shown here is derived from an EMBL/GenBank/DDBJ whole genome shotgun (WGS) entry which is preliminary data.</text>
</comment>
<dbReference type="InterPro" id="IPR012334">
    <property type="entry name" value="Pectin_lyas_fold"/>
</dbReference>
<dbReference type="SUPFAM" id="SSF51126">
    <property type="entry name" value="Pectin lyase-like"/>
    <property type="match status" value="1"/>
</dbReference>
<dbReference type="SMART" id="SM00710">
    <property type="entry name" value="PbH1"/>
    <property type="match status" value="7"/>
</dbReference>
<evidence type="ECO:0000313" key="4">
    <source>
        <dbReference type="Proteomes" id="UP001519460"/>
    </source>
</evidence>
<keyword evidence="1" id="KW-0732">Signal</keyword>
<proteinExistence type="predicted"/>
<keyword evidence="4" id="KW-1185">Reference proteome</keyword>
<dbReference type="EMBL" id="JACVVK020000067">
    <property type="protein sequence ID" value="KAK7496400.1"/>
    <property type="molecule type" value="Genomic_DNA"/>
</dbReference>
<dbReference type="InterPro" id="IPR006626">
    <property type="entry name" value="PbH1"/>
</dbReference>
<feature type="signal peptide" evidence="1">
    <location>
        <begin position="1"/>
        <end position="18"/>
    </location>
</feature>
<dbReference type="InterPro" id="IPR011050">
    <property type="entry name" value="Pectin_lyase_fold/virulence"/>
</dbReference>
<feature type="domain" description="Right handed beta helix" evidence="2">
    <location>
        <begin position="315"/>
        <end position="406"/>
    </location>
</feature>
<dbReference type="PANTHER" id="PTHR36453">
    <property type="entry name" value="SECRETED PROTEIN-RELATED"/>
    <property type="match status" value="1"/>
</dbReference>
<feature type="chain" id="PRO_5044764386" description="Right handed beta helix domain-containing protein" evidence="1">
    <location>
        <begin position="19"/>
        <end position="666"/>
    </location>
</feature>
<evidence type="ECO:0000259" key="2">
    <source>
        <dbReference type="Pfam" id="PF13229"/>
    </source>
</evidence>
<reference evidence="3 4" key="1">
    <citation type="journal article" date="2023" name="Sci. Data">
        <title>Genome assembly of the Korean intertidal mud-creeper Batillaria attramentaria.</title>
        <authorList>
            <person name="Patra A.K."/>
            <person name="Ho P.T."/>
            <person name="Jun S."/>
            <person name="Lee S.J."/>
            <person name="Kim Y."/>
            <person name="Won Y.J."/>
        </authorList>
    </citation>
    <scope>NUCLEOTIDE SEQUENCE [LARGE SCALE GENOMIC DNA]</scope>
    <source>
        <strain evidence="3">Wonlab-2016</strain>
    </source>
</reference>
<dbReference type="PANTHER" id="PTHR36453:SF1">
    <property type="entry name" value="RIGHT HANDED BETA HELIX DOMAIN-CONTAINING PROTEIN"/>
    <property type="match status" value="1"/>
</dbReference>
<sequence length="666" mass="74361">MDVSAVLTLLLCLTVVHSATVHIYVSPAGSDTNDGRSTSHPVKTLQHAVDMLGQLGISGNNVFVELIKGYHDLTSTLHFTDSIHGSATFRAYQGQEVHVVGGKRIASDHFRHVTDPQVLHRLPSAAHAHVLEVDLTSEGITDLGQLNKYIYNQKGTAPLEVFINGKPLQLSRWPNQGYANITALPDGLHGKRITYQADGSRDSAWTQEPDPWTYGFWCRGWADATLPVASVDPHTHIITLGDLEYHGVCVSHLGEFIKSVQGGYFRVINMMSELDSPGEYYVDRNSKKLYIWPDTQSQTLSTSDIVYASTLTDCIRIESNVQNLHFEDFTLEACRRYGFSVNNGHHLTFKNLEIKNTGSYGINCEKDCRSVSVLASEIHDTTGGVWISGGDRTTLTSSNNVIRDNHVWDYSRMSANIGDAVRVADGVNTKVIYNHFHHGKYTGVRFFGNDHLIQNNHVHHMCTDTSDCGAIHTNGHWTYRGNLIEKNHIHHVLRNKPGPDVRGVMLDDEFCSALTQQNVFYDNECHLNIGGGRDNVVRYNIFYNATAHSIQVDGRGLDRPEHGVNWQRELQKLPYTTGIWAQKYPELVDILNHNASAPEGSADGPEDFWSPATADFRPHCDAQTWAQAHHIPAPVTVREVGPQVPTGPHYLRGETVHLVNRYMQLT</sequence>
<evidence type="ECO:0000313" key="3">
    <source>
        <dbReference type="EMBL" id="KAK7496400.1"/>
    </source>
</evidence>